<gene>
    <name evidence="2" type="ORF">EDS130_LOCUS26449</name>
    <name evidence="3" type="ORF">XAT740_LOCUS47737</name>
</gene>
<dbReference type="AlphaFoldDB" id="A0A816AV15"/>
<proteinExistence type="predicted"/>
<evidence type="ECO:0000256" key="1">
    <source>
        <dbReference type="SAM" id="Phobius"/>
    </source>
</evidence>
<evidence type="ECO:0000313" key="4">
    <source>
        <dbReference type="Proteomes" id="UP000663828"/>
    </source>
</evidence>
<accession>A0A816AV15</accession>
<dbReference type="Proteomes" id="UP000663852">
    <property type="component" value="Unassembled WGS sequence"/>
</dbReference>
<dbReference type="EMBL" id="CAJNOR010006688">
    <property type="protein sequence ID" value="CAF1601198.1"/>
    <property type="molecule type" value="Genomic_DNA"/>
</dbReference>
<sequence>MSKVIRKLFRDNFLRRIFAPICITIILTIILKNATLKTTTTKPIVLDALLKQNSPLENELSDESIKYTTKSARIDLNATLETTVRCVGSVYNQSCLFENLYYVDSTFTMLIVKGKPLPEHSVRTDAFIFSNLTPNKREFDTYVDLQQFVRCVIQPKRFPYVTLHFGQPWHHNIGHALFDGLYPAYVAMIRFTPRHLYPFRILAGIDTCNDCWSEDVYSRFGGLGIIKHSVLNKLSSGRWYVFDEIVMGSGTMCQRCTRPDLQLAGGVELDASRLFRDRMYQQHGFLPLTCRYKSSLEHRKSNDILRAYVVDNKRFTLDDRKEINDAIEEINSYTYSYIHKMINNSNKLQWPLINVTYIHYQWIKANNDSSISTDTTAMDSRSPTYEINDNNFIAQLKLLRQMDIHITGPGTGQMYQTFLSDGSVSINIGGIRPWAAEGTPKAYTSFLEQHMTSGTPYIKGLYYPINERQKGIRKDEVVKLIRQAGKIILQGFSLPVNPRENLAPDGQLFVEMCGKDTKFCDSVTIRTANQLYVCIDLWIEDLVHEERQWKEGGYLDNGRNLSCPFNRTLLRGLRKKYGIKYRGGNSSKSI</sequence>
<dbReference type="OrthoDB" id="9977624at2759"/>
<dbReference type="EMBL" id="CAJNOJ010000161">
    <property type="protein sequence ID" value="CAF1221638.1"/>
    <property type="molecule type" value="Genomic_DNA"/>
</dbReference>
<keyword evidence="4" id="KW-1185">Reference proteome</keyword>
<organism evidence="3 4">
    <name type="scientific">Adineta ricciae</name>
    <name type="common">Rotifer</name>
    <dbReference type="NCBI Taxonomy" id="249248"/>
    <lineage>
        <taxon>Eukaryota</taxon>
        <taxon>Metazoa</taxon>
        <taxon>Spiralia</taxon>
        <taxon>Gnathifera</taxon>
        <taxon>Rotifera</taxon>
        <taxon>Eurotatoria</taxon>
        <taxon>Bdelloidea</taxon>
        <taxon>Adinetida</taxon>
        <taxon>Adinetidae</taxon>
        <taxon>Adineta</taxon>
    </lineage>
</organism>
<protein>
    <submittedName>
        <fullName evidence="3">Uncharacterized protein</fullName>
    </submittedName>
</protein>
<name>A0A816AV15_ADIRI</name>
<feature type="transmembrane region" description="Helical" evidence="1">
    <location>
        <begin position="12"/>
        <end position="31"/>
    </location>
</feature>
<comment type="caution">
    <text evidence="3">The sequence shown here is derived from an EMBL/GenBank/DDBJ whole genome shotgun (WGS) entry which is preliminary data.</text>
</comment>
<dbReference type="Proteomes" id="UP000663828">
    <property type="component" value="Unassembled WGS sequence"/>
</dbReference>
<evidence type="ECO:0000313" key="3">
    <source>
        <dbReference type="EMBL" id="CAF1601198.1"/>
    </source>
</evidence>
<keyword evidence="1" id="KW-1133">Transmembrane helix</keyword>
<keyword evidence="1" id="KW-0812">Transmembrane</keyword>
<keyword evidence="1" id="KW-0472">Membrane</keyword>
<evidence type="ECO:0000313" key="2">
    <source>
        <dbReference type="EMBL" id="CAF1221638.1"/>
    </source>
</evidence>
<reference evidence="3" key="1">
    <citation type="submission" date="2021-02" db="EMBL/GenBank/DDBJ databases">
        <authorList>
            <person name="Nowell W R."/>
        </authorList>
    </citation>
    <scope>NUCLEOTIDE SEQUENCE</scope>
</reference>